<organism evidence="9 10">
    <name type="scientific">Parasponia andersonii</name>
    <name type="common">Sponia andersonii</name>
    <dbReference type="NCBI Taxonomy" id="3476"/>
    <lineage>
        <taxon>Eukaryota</taxon>
        <taxon>Viridiplantae</taxon>
        <taxon>Streptophyta</taxon>
        <taxon>Embryophyta</taxon>
        <taxon>Tracheophyta</taxon>
        <taxon>Spermatophyta</taxon>
        <taxon>Magnoliopsida</taxon>
        <taxon>eudicotyledons</taxon>
        <taxon>Gunneridae</taxon>
        <taxon>Pentapetalae</taxon>
        <taxon>rosids</taxon>
        <taxon>fabids</taxon>
        <taxon>Rosales</taxon>
        <taxon>Cannabaceae</taxon>
        <taxon>Parasponia</taxon>
    </lineage>
</organism>
<feature type="region of interest" description="Disordered" evidence="7">
    <location>
        <begin position="204"/>
        <end position="240"/>
    </location>
</feature>
<dbReference type="InterPro" id="IPR016177">
    <property type="entry name" value="DNA-bd_dom_sf"/>
</dbReference>
<evidence type="ECO:0000256" key="4">
    <source>
        <dbReference type="ARBA" id="ARBA00023163"/>
    </source>
</evidence>
<dbReference type="InterPro" id="IPR001471">
    <property type="entry name" value="AP2/ERF_dom"/>
</dbReference>
<evidence type="ECO:0000313" key="10">
    <source>
        <dbReference type="Proteomes" id="UP000237105"/>
    </source>
</evidence>
<dbReference type="Proteomes" id="UP000237105">
    <property type="component" value="Unassembled WGS sequence"/>
</dbReference>
<keyword evidence="5" id="KW-0539">Nucleus</keyword>
<dbReference type="SUPFAM" id="SSF54171">
    <property type="entry name" value="DNA-binding domain"/>
    <property type="match status" value="1"/>
</dbReference>
<dbReference type="InterPro" id="IPR036955">
    <property type="entry name" value="AP2/ERF_dom_sf"/>
</dbReference>
<proteinExistence type="inferred from homology"/>
<name>A0A2P5CIJ4_PARAD</name>
<dbReference type="OrthoDB" id="1154253at2759"/>
<dbReference type="GO" id="GO:0005634">
    <property type="term" value="C:nucleus"/>
    <property type="evidence" value="ECO:0007669"/>
    <property type="project" value="UniProtKB-SubCell"/>
</dbReference>
<dbReference type="GO" id="GO:0009873">
    <property type="term" value="P:ethylene-activated signaling pathway"/>
    <property type="evidence" value="ECO:0007669"/>
    <property type="project" value="InterPro"/>
</dbReference>
<dbReference type="AlphaFoldDB" id="A0A2P5CIJ4"/>
<dbReference type="EMBL" id="JXTB01000126">
    <property type="protein sequence ID" value="PON60861.1"/>
    <property type="molecule type" value="Genomic_DNA"/>
</dbReference>
<dbReference type="FunFam" id="3.30.730.10:FF:000001">
    <property type="entry name" value="Ethylene-responsive transcription factor 2"/>
    <property type="match status" value="1"/>
</dbReference>
<evidence type="ECO:0000256" key="6">
    <source>
        <dbReference type="ARBA" id="ARBA00024343"/>
    </source>
</evidence>
<keyword evidence="4" id="KW-0804">Transcription</keyword>
<dbReference type="Gene3D" id="3.30.730.10">
    <property type="entry name" value="AP2/ERF domain"/>
    <property type="match status" value="1"/>
</dbReference>
<comment type="caution">
    <text evidence="9">The sequence shown here is derived from an EMBL/GenBank/DDBJ whole genome shotgun (WGS) entry which is preliminary data.</text>
</comment>
<dbReference type="STRING" id="3476.A0A2P5CIJ4"/>
<comment type="subcellular location">
    <subcellularLocation>
        <location evidence="1">Nucleus</location>
    </subcellularLocation>
</comment>
<dbReference type="GO" id="GO:0003700">
    <property type="term" value="F:DNA-binding transcription factor activity"/>
    <property type="evidence" value="ECO:0007669"/>
    <property type="project" value="InterPro"/>
</dbReference>
<reference evidence="10" key="1">
    <citation type="submission" date="2016-06" db="EMBL/GenBank/DDBJ databases">
        <title>Parallel loss of symbiosis genes in relatives of nitrogen-fixing non-legume Parasponia.</title>
        <authorList>
            <person name="Van Velzen R."/>
            <person name="Holmer R."/>
            <person name="Bu F."/>
            <person name="Rutten L."/>
            <person name="Van Zeijl A."/>
            <person name="Liu W."/>
            <person name="Santuari L."/>
            <person name="Cao Q."/>
            <person name="Sharma T."/>
            <person name="Shen D."/>
            <person name="Roswanjaya Y."/>
            <person name="Wardhani T."/>
            <person name="Kalhor M.S."/>
            <person name="Jansen J."/>
            <person name="Van den Hoogen J."/>
            <person name="Gungor B."/>
            <person name="Hartog M."/>
            <person name="Hontelez J."/>
            <person name="Verver J."/>
            <person name="Yang W.-C."/>
            <person name="Schijlen E."/>
            <person name="Repin R."/>
            <person name="Schilthuizen M."/>
            <person name="Schranz E."/>
            <person name="Heidstra R."/>
            <person name="Miyata K."/>
            <person name="Fedorova E."/>
            <person name="Kohlen W."/>
            <person name="Bisseling T."/>
            <person name="Smit S."/>
            <person name="Geurts R."/>
        </authorList>
    </citation>
    <scope>NUCLEOTIDE SEQUENCE [LARGE SCALE GENOMIC DNA]</scope>
    <source>
        <strain evidence="10">cv. WU1-14</strain>
    </source>
</reference>
<accession>A0A2P5CIJ4</accession>
<evidence type="ECO:0000313" key="9">
    <source>
        <dbReference type="EMBL" id="PON60861.1"/>
    </source>
</evidence>
<dbReference type="PANTHER" id="PTHR31190">
    <property type="entry name" value="DNA-BINDING DOMAIN"/>
    <property type="match status" value="1"/>
</dbReference>
<feature type="compositionally biased region" description="Low complexity" evidence="7">
    <location>
        <begin position="213"/>
        <end position="227"/>
    </location>
</feature>
<dbReference type="PROSITE" id="PS51032">
    <property type="entry name" value="AP2_ERF"/>
    <property type="match status" value="1"/>
</dbReference>
<evidence type="ECO:0000256" key="3">
    <source>
        <dbReference type="ARBA" id="ARBA00023125"/>
    </source>
</evidence>
<feature type="non-terminal residue" evidence="9">
    <location>
        <position position="240"/>
    </location>
</feature>
<dbReference type="PRINTS" id="PR00367">
    <property type="entry name" value="ETHRSPELEMNT"/>
</dbReference>
<gene>
    <name evidence="9" type="primary">PanERF16</name>
    <name evidence="9" type="ORF">PanWU01x14_149900</name>
</gene>
<dbReference type="Pfam" id="PF00847">
    <property type="entry name" value="AP2"/>
    <property type="match status" value="1"/>
</dbReference>
<keyword evidence="2" id="KW-0805">Transcription regulation</keyword>
<evidence type="ECO:0000256" key="5">
    <source>
        <dbReference type="ARBA" id="ARBA00023242"/>
    </source>
</evidence>
<sequence length="240" mass="26278">MSGSSVLVSSSDESADFALLEAISQHLLRDDRFDDLSTPFNPSIYSQTSSSSSNLFLAATANDHQSCWMTTTHDFPPFEGNDPDDTSFFFGANPGGSSSDDGSTDDFFEEAVEDLPVMAARVSNAPPSKGKISFRGVRRRPWGKYAAEIRDPTKNGKRIWLGTYETPEDAALAYDRAAFKIRGAKAKLNFPHLIGSETWEPIRITPKRRFTESQSSSSISSENGSPSPKRRHGVASPETI</sequence>
<evidence type="ECO:0000256" key="1">
    <source>
        <dbReference type="ARBA" id="ARBA00004123"/>
    </source>
</evidence>
<evidence type="ECO:0000256" key="2">
    <source>
        <dbReference type="ARBA" id="ARBA00023015"/>
    </source>
</evidence>
<dbReference type="PANTHER" id="PTHR31190:SF449">
    <property type="entry name" value="AP2_ERF DOMAIN-CONTAINING PROTEIN"/>
    <property type="match status" value="1"/>
</dbReference>
<feature type="domain" description="AP2/ERF" evidence="8">
    <location>
        <begin position="133"/>
        <end position="191"/>
    </location>
</feature>
<dbReference type="InterPro" id="IPR044808">
    <property type="entry name" value="ERF_plant"/>
</dbReference>
<evidence type="ECO:0000256" key="7">
    <source>
        <dbReference type="SAM" id="MobiDB-lite"/>
    </source>
</evidence>
<dbReference type="SMART" id="SM00380">
    <property type="entry name" value="AP2"/>
    <property type="match status" value="1"/>
</dbReference>
<keyword evidence="3" id="KW-0238">DNA-binding</keyword>
<comment type="similarity">
    <text evidence="6">Belongs to the AP2/ERF transcription factor family. ERF subfamily.</text>
</comment>
<keyword evidence="10" id="KW-1185">Reference proteome</keyword>
<protein>
    <submittedName>
        <fullName evidence="9">AP2/ERF transcription factor</fullName>
    </submittedName>
</protein>
<dbReference type="GO" id="GO:0003677">
    <property type="term" value="F:DNA binding"/>
    <property type="evidence" value="ECO:0007669"/>
    <property type="project" value="UniProtKB-KW"/>
</dbReference>
<dbReference type="CDD" id="cd00018">
    <property type="entry name" value="AP2"/>
    <property type="match status" value="1"/>
</dbReference>
<evidence type="ECO:0000259" key="8">
    <source>
        <dbReference type="PROSITE" id="PS51032"/>
    </source>
</evidence>